<sequence>MPISTPYLAELVAAPPQEAEPPPLTDGFRVATYNVHRWAGVRGGKQYEPERAMGVMEELEADVIALQEVLRPFDGRDPLRRAARAMGMHLAFVVTRMHKRGELGNAVLSRYPFASAEAIDLTFGRLERRAALAVRLASGGDGERISIVSTHLALMDRTRTRQVKALLEHPHFDGAPTLLLGDMNAWRRNPASRGLDAYAERHNNERWPASWPSVRPVLALDRAYASGLNLCDLHAHETAASKQASDHLPLVGRVVVG</sequence>
<proteinExistence type="predicted"/>
<name>A0A259TX59_9BACT</name>
<accession>A0A259TX59</accession>
<dbReference type="PANTHER" id="PTHR14859">
    <property type="entry name" value="CALCOFLUOR WHITE HYPERSENSITIVE PROTEIN PRECURSOR"/>
    <property type="match status" value="1"/>
</dbReference>
<dbReference type="Proteomes" id="UP000216446">
    <property type="component" value="Unassembled WGS sequence"/>
</dbReference>
<dbReference type="EMBL" id="MQWB01000001">
    <property type="protein sequence ID" value="OZC02301.1"/>
    <property type="molecule type" value="Genomic_DNA"/>
</dbReference>
<dbReference type="GO" id="GO:0003824">
    <property type="term" value="F:catalytic activity"/>
    <property type="evidence" value="ECO:0007669"/>
    <property type="project" value="InterPro"/>
</dbReference>
<evidence type="ECO:0000313" key="3">
    <source>
        <dbReference type="Proteomes" id="UP000216446"/>
    </source>
</evidence>
<dbReference type="FunCoup" id="A0A259TX59">
    <property type="interactions" value="28"/>
</dbReference>
<feature type="domain" description="Endonuclease/exonuclease/phosphatase" evidence="1">
    <location>
        <begin position="54"/>
        <end position="247"/>
    </location>
</feature>
<evidence type="ECO:0000313" key="2">
    <source>
        <dbReference type="EMBL" id="OZC02301.1"/>
    </source>
</evidence>
<gene>
    <name evidence="2" type="ORF">BSZ36_04505</name>
</gene>
<dbReference type="InterPro" id="IPR051916">
    <property type="entry name" value="GPI-anchor_lipid_remodeler"/>
</dbReference>
<dbReference type="InParanoid" id="A0A259TX59"/>
<dbReference type="InterPro" id="IPR005135">
    <property type="entry name" value="Endo/exonuclease/phosphatase"/>
</dbReference>
<dbReference type="InterPro" id="IPR036691">
    <property type="entry name" value="Endo/exonu/phosph_ase_sf"/>
</dbReference>
<protein>
    <recommendedName>
        <fullName evidence="1">Endonuclease/exonuclease/phosphatase domain-containing protein</fullName>
    </recommendedName>
</protein>
<dbReference type="AlphaFoldDB" id="A0A259TX59"/>
<organism evidence="2 3">
    <name type="scientific">Rubricoccus marinus</name>
    <dbReference type="NCBI Taxonomy" id="716817"/>
    <lineage>
        <taxon>Bacteria</taxon>
        <taxon>Pseudomonadati</taxon>
        <taxon>Rhodothermota</taxon>
        <taxon>Rhodothermia</taxon>
        <taxon>Rhodothermales</taxon>
        <taxon>Rubricoccaceae</taxon>
        <taxon>Rubricoccus</taxon>
    </lineage>
</organism>
<keyword evidence="3" id="KW-1185">Reference proteome</keyword>
<reference evidence="2 3" key="1">
    <citation type="submission" date="2016-11" db="EMBL/GenBank/DDBJ databases">
        <title>Study of marine rhodopsin-containing bacteria.</title>
        <authorList>
            <person name="Yoshizawa S."/>
            <person name="Kumagai Y."/>
            <person name="Kogure K."/>
        </authorList>
    </citation>
    <scope>NUCLEOTIDE SEQUENCE [LARGE SCALE GENOMIC DNA]</scope>
    <source>
        <strain evidence="2 3">SG-29</strain>
    </source>
</reference>
<comment type="caution">
    <text evidence="2">The sequence shown here is derived from an EMBL/GenBank/DDBJ whole genome shotgun (WGS) entry which is preliminary data.</text>
</comment>
<dbReference type="PANTHER" id="PTHR14859:SF1">
    <property type="entry name" value="PGAP2-INTERACTING PROTEIN"/>
    <property type="match status" value="1"/>
</dbReference>
<dbReference type="OrthoDB" id="5447300at2"/>
<dbReference type="SUPFAM" id="SSF56219">
    <property type="entry name" value="DNase I-like"/>
    <property type="match status" value="1"/>
</dbReference>
<dbReference type="RefSeq" id="WP_094546414.1">
    <property type="nucleotide sequence ID" value="NZ_MQWB01000001.1"/>
</dbReference>
<evidence type="ECO:0000259" key="1">
    <source>
        <dbReference type="Pfam" id="PF03372"/>
    </source>
</evidence>
<dbReference type="GO" id="GO:0006506">
    <property type="term" value="P:GPI anchor biosynthetic process"/>
    <property type="evidence" value="ECO:0007669"/>
    <property type="project" value="TreeGrafter"/>
</dbReference>
<dbReference type="GO" id="GO:0016020">
    <property type="term" value="C:membrane"/>
    <property type="evidence" value="ECO:0007669"/>
    <property type="project" value="GOC"/>
</dbReference>
<dbReference type="Pfam" id="PF03372">
    <property type="entry name" value="Exo_endo_phos"/>
    <property type="match status" value="1"/>
</dbReference>
<dbReference type="Gene3D" id="3.60.10.10">
    <property type="entry name" value="Endonuclease/exonuclease/phosphatase"/>
    <property type="match status" value="1"/>
</dbReference>